<proteinExistence type="predicted"/>
<evidence type="ECO:0000313" key="1">
    <source>
        <dbReference type="EMBL" id="JAG99563.1"/>
    </source>
</evidence>
<reference evidence="1" key="1">
    <citation type="submission" date="2014-11" db="EMBL/GenBank/DDBJ databases">
        <authorList>
            <person name="Amaro Gonzalez C."/>
        </authorList>
    </citation>
    <scope>NUCLEOTIDE SEQUENCE</scope>
</reference>
<organism evidence="1">
    <name type="scientific">Anguilla anguilla</name>
    <name type="common">European freshwater eel</name>
    <name type="synonym">Muraena anguilla</name>
    <dbReference type="NCBI Taxonomy" id="7936"/>
    <lineage>
        <taxon>Eukaryota</taxon>
        <taxon>Metazoa</taxon>
        <taxon>Chordata</taxon>
        <taxon>Craniata</taxon>
        <taxon>Vertebrata</taxon>
        <taxon>Euteleostomi</taxon>
        <taxon>Actinopterygii</taxon>
        <taxon>Neopterygii</taxon>
        <taxon>Teleostei</taxon>
        <taxon>Anguilliformes</taxon>
        <taxon>Anguillidae</taxon>
        <taxon>Anguilla</taxon>
    </lineage>
</organism>
<name>A0A0E9P5B5_ANGAN</name>
<protein>
    <submittedName>
        <fullName evidence="1">Uncharacterized protein</fullName>
    </submittedName>
</protein>
<dbReference type="AlphaFoldDB" id="A0A0E9P5B5"/>
<reference evidence="1" key="2">
    <citation type="journal article" date="2015" name="Fish Shellfish Immunol.">
        <title>Early steps in the European eel (Anguilla anguilla)-Vibrio vulnificus interaction in the gills: Role of the RtxA13 toxin.</title>
        <authorList>
            <person name="Callol A."/>
            <person name="Pajuelo D."/>
            <person name="Ebbesson L."/>
            <person name="Teles M."/>
            <person name="MacKenzie S."/>
            <person name="Amaro C."/>
        </authorList>
    </citation>
    <scope>NUCLEOTIDE SEQUENCE</scope>
</reference>
<accession>A0A0E9P5B5</accession>
<sequence length="23" mass="2528">MALSVLRETASLRSVRPRASIDV</sequence>
<dbReference type="EMBL" id="GBXM01109013">
    <property type="protein sequence ID" value="JAG99563.1"/>
    <property type="molecule type" value="Transcribed_RNA"/>
</dbReference>